<organism evidence="8 9">
    <name type="scientific">Jatrophihabitans cynanchi</name>
    <dbReference type="NCBI Taxonomy" id="2944128"/>
    <lineage>
        <taxon>Bacteria</taxon>
        <taxon>Bacillati</taxon>
        <taxon>Actinomycetota</taxon>
        <taxon>Actinomycetes</taxon>
        <taxon>Jatrophihabitantales</taxon>
        <taxon>Jatrophihabitantaceae</taxon>
        <taxon>Jatrophihabitans</taxon>
    </lineage>
</organism>
<keyword evidence="6" id="KW-0812">Transmembrane</keyword>
<evidence type="ECO:0000313" key="9">
    <source>
        <dbReference type="Proteomes" id="UP001164693"/>
    </source>
</evidence>
<feature type="transmembrane region" description="Helical" evidence="6">
    <location>
        <begin position="174"/>
        <end position="192"/>
    </location>
</feature>
<evidence type="ECO:0000259" key="7">
    <source>
        <dbReference type="PROSITE" id="PS50109"/>
    </source>
</evidence>
<dbReference type="RefSeq" id="WP_269442566.1">
    <property type="nucleotide sequence ID" value="NZ_CP097463.1"/>
</dbReference>
<feature type="transmembrane region" description="Helical" evidence="6">
    <location>
        <begin position="204"/>
        <end position="226"/>
    </location>
</feature>
<protein>
    <recommendedName>
        <fullName evidence="2">histidine kinase</fullName>
        <ecNumber evidence="2">2.7.13.3</ecNumber>
    </recommendedName>
</protein>
<proteinExistence type="predicted"/>
<dbReference type="InterPro" id="IPR005467">
    <property type="entry name" value="His_kinase_dom"/>
</dbReference>
<dbReference type="EC" id="2.7.13.3" evidence="2"/>
<evidence type="ECO:0000256" key="5">
    <source>
        <dbReference type="ARBA" id="ARBA00023012"/>
    </source>
</evidence>
<keyword evidence="3" id="KW-0808">Transferase</keyword>
<dbReference type="GO" id="GO:0016301">
    <property type="term" value="F:kinase activity"/>
    <property type="evidence" value="ECO:0007669"/>
    <property type="project" value="UniProtKB-KW"/>
</dbReference>
<evidence type="ECO:0000256" key="1">
    <source>
        <dbReference type="ARBA" id="ARBA00000085"/>
    </source>
</evidence>
<comment type="catalytic activity">
    <reaction evidence="1">
        <text>ATP + protein L-histidine = ADP + protein N-phospho-L-histidine.</text>
        <dbReference type="EC" id="2.7.13.3"/>
    </reaction>
</comment>
<feature type="transmembrane region" description="Helical" evidence="6">
    <location>
        <begin position="115"/>
        <end position="135"/>
    </location>
</feature>
<feature type="transmembrane region" description="Helical" evidence="6">
    <location>
        <begin position="18"/>
        <end position="39"/>
    </location>
</feature>
<sequence>MGTIGGIPQRRRASQGTVLSGALTLGVALWLLFVGASSLSSHTAREQLPALAVNLASGLFLVIGVLRLAFWRLTEAPQAARGAVAFLVLGTGLPAASLIGPLLHEPAVLAGSAPSTRILFLVVVFALLLPGPQWRRATGERPISARYLVVVSAALALVATGLLAGRLWLPTHDAHLAAIAIAVAAMGLWLLLAVRECLLSNRHWITAALCLLAAAELVRGLVAIGARAVVGFAPGLQLAAAAVVVCVATAELRDAHRNQGEHFSEAVAGLQRHLAELEQVQQQRLHDARTAMVGVLGASELLSEPGPDIDADLLRRLIAEELQRLCSVLETRTDEPLEQFDLADALGPVVLIHQLDGRAIRAELSSLPVIGRPLATATVLDNLLRNACLHAPGADVVIRASTDGHVATVVVEDNGPGIPAAERQDVLRFGVRGSSTHAPGDGIGLHAAWQAMAAQGGALRIGERAGGGTRVSFSLPQAVQPVVQRRAS</sequence>
<dbReference type="InterPro" id="IPR036890">
    <property type="entry name" value="HATPase_C_sf"/>
</dbReference>
<reference evidence="8" key="1">
    <citation type="submission" date="2022-05" db="EMBL/GenBank/DDBJ databases">
        <title>Jatrophihabitans sp. SB3-54 whole genome sequence.</title>
        <authorList>
            <person name="Suh M.K."/>
            <person name="Eom M.K."/>
            <person name="Kim J.S."/>
            <person name="Kim H.S."/>
            <person name="Do H.E."/>
            <person name="Shin Y.K."/>
            <person name="Lee J.-S."/>
        </authorList>
    </citation>
    <scope>NUCLEOTIDE SEQUENCE</scope>
    <source>
        <strain evidence="8">SB3-54</strain>
    </source>
</reference>
<keyword evidence="6" id="KW-0472">Membrane</keyword>
<dbReference type="InterPro" id="IPR050736">
    <property type="entry name" value="Sensor_HK_Regulatory"/>
</dbReference>
<dbReference type="InterPro" id="IPR003594">
    <property type="entry name" value="HATPase_dom"/>
</dbReference>
<keyword evidence="5" id="KW-0902">Two-component regulatory system</keyword>
<keyword evidence="6" id="KW-1133">Transmembrane helix</keyword>
<evidence type="ECO:0000313" key="8">
    <source>
        <dbReference type="EMBL" id="WAX56040.1"/>
    </source>
</evidence>
<dbReference type="PANTHER" id="PTHR43711">
    <property type="entry name" value="TWO-COMPONENT HISTIDINE KINASE"/>
    <property type="match status" value="1"/>
</dbReference>
<feature type="transmembrane region" description="Helical" evidence="6">
    <location>
        <begin position="82"/>
        <end position="103"/>
    </location>
</feature>
<feature type="transmembrane region" description="Helical" evidence="6">
    <location>
        <begin position="147"/>
        <end position="168"/>
    </location>
</feature>
<gene>
    <name evidence="8" type="ORF">M6B22_16055</name>
</gene>
<dbReference type="SMART" id="SM00387">
    <property type="entry name" value="HATPase_c"/>
    <property type="match status" value="1"/>
</dbReference>
<dbReference type="Gene3D" id="3.30.565.10">
    <property type="entry name" value="Histidine kinase-like ATPase, C-terminal domain"/>
    <property type="match status" value="1"/>
</dbReference>
<evidence type="ECO:0000256" key="6">
    <source>
        <dbReference type="SAM" id="Phobius"/>
    </source>
</evidence>
<feature type="domain" description="Histidine kinase" evidence="7">
    <location>
        <begin position="283"/>
        <end position="479"/>
    </location>
</feature>
<dbReference type="EMBL" id="CP097463">
    <property type="protein sequence ID" value="WAX56040.1"/>
    <property type="molecule type" value="Genomic_DNA"/>
</dbReference>
<dbReference type="PANTHER" id="PTHR43711:SF1">
    <property type="entry name" value="HISTIDINE KINASE 1"/>
    <property type="match status" value="1"/>
</dbReference>
<dbReference type="SUPFAM" id="SSF55874">
    <property type="entry name" value="ATPase domain of HSP90 chaperone/DNA topoisomerase II/histidine kinase"/>
    <property type="match status" value="1"/>
</dbReference>
<evidence type="ECO:0000256" key="2">
    <source>
        <dbReference type="ARBA" id="ARBA00012438"/>
    </source>
</evidence>
<evidence type="ECO:0000256" key="3">
    <source>
        <dbReference type="ARBA" id="ARBA00022679"/>
    </source>
</evidence>
<keyword evidence="9" id="KW-1185">Reference proteome</keyword>
<feature type="transmembrane region" description="Helical" evidence="6">
    <location>
        <begin position="51"/>
        <end position="70"/>
    </location>
</feature>
<accession>A0ABY7JWG4</accession>
<dbReference type="Proteomes" id="UP001164693">
    <property type="component" value="Chromosome"/>
</dbReference>
<dbReference type="InterPro" id="IPR004358">
    <property type="entry name" value="Sig_transdc_His_kin-like_C"/>
</dbReference>
<dbReference type="CDD" id="cd00075">
    <property type="entry name" value="HATPase"/>
    <property type="match status" value="1"/>
</dbReference>
<evidence type="ECO:0000256" key="4">
    <source>
        <dbReference type="ARBA" id="ARBA00022777"/>
    </source>
</evidence>
<dbReference type="PRINTS" id="PR00344">
    <property type="entry name" value="BCTRLSENSOR"/>
</dbReference>
<dbReference type="PROSITE" id="PS50109">
    <property type="entry name" value="HIS_KIN"/>
    <property type="match status" value="1"/>
</dbReference>
<dbReference type="Pfam" id="PF02518">
    <property type="entry name" value="HATPase_c"/>
    <property type="match status" value="1"/>
</dbReference>
<keyword evidence="4 8" id="KW-0418">Kinase</keyword>
<name>A0ABY7JWG4_9ACTN</name>